<proteinExistence type="predicted"/>
<dbReference type="RefSeq" id="WP_330975426.1">
    <property type="nucleotide sequence ID" value="NZ_JAZGLY010000008.1"/>
</dbReference>
<keyword evidence="3" id="KW-0804">Transcription</keyword>
<dbReference type="InterPro" id="IPR036388">
    <property type="entry name" value="WH-like_DNA-bd_sf"/>
</dbReference>
<evidence type="ECO:0000313" key="6">
    <source>
        <dbReference type="Proteomes" id="UP001357452"/>
    </source>
</evidence>
<dbReference type="InterPro" id="IPR036390">
    <property type="entry name" value="WH_DNA-bd_sf"/>
</dbReference>
<evidence type="ECO:0000259" key="4">
    <source>
        <dbReference type="PROSITE" id="PS51118"/>
    </source>
</evidence>
<organism evidence="5 6">
    <name type="scientific">Niabella digestorum</name>
    <dbReference type="NCBI Taxonomy" id="3117701"/>
    <lineage>
        <taxon>Bacteria</taxon>
        <taxon>Pseudomonadati</taxon>
        <taxon>Bacteroidota</taxon>
        <taxon>Chitinophagia</taxon>
        <taxon>Chitinophagales</taxon>
        <taxon>Chitinophagaceae</taxon>
        <taxon>Niabella</taxon>
    </lineage>
</organism>
<dbReference type="PROSITE" id="PS51118">
    <property type="entry name" value="HTH_HXLR"/>
    <property type="match status" value="1"/>
</dbReference>
<evidence type="ECO:0000256" key="3">
    <source>
        <dbReference type="ARBA" id="ARBA00023163"/>
    </source>
</evidence>
<keyword evidence="1" id="KW-0805">Transcription regulation</keyword>
<protein>
    <submittedName>
        <fullName evidence="5">Helix-turn-helix domain-containing protein</fullName>
    </submittedName>
</protein>
<evidence type="ECO:0000256" key="1">
    <source>
        <dbReference type="ARBA" id="ARBA00023015"/>
    </source>
</evidence>
<sequence>MRKTEKICPVEHSVNILGGKWKLPIIYALVSNGTVRFKELERLVAGITPKMLTTQLRSLEADGLVGRKVYPTIPPTVEYFLTDIGKSIKPMIAELEKWGLYHQEMHLKPKKKRLKKQCN</sequence>
<name>A0ABU7RJ93_9BACT</name>
<keyword evidence="2" id="KW-0238">DNA-binding</keyword>
<dbReference type="EMBL" id="JAZGLY010000008">
    <property type="protein sequence ID" value="MEE6188022.1"/>
    <property type="molecule type" value="Genomic_DNA"/>
</dbReference>
<dbReference type="PANTHER" id="PTHR33204">
    <property type="entry name" value="TRANSCRIPTIONAL REGULATOR, MARR FAMILY"/>
    <property type="match status" value="1"/>
</dbReference>
<accession>A0ABU7RJ93</accession>
<keyword evidence="6" id="KW-1185">Reference proteome</keyword>
<gene>
    <name evidence="5" type="ORF">V2H41_12135</name>
</gene>
<evidence type="ECO:0000313" key="5">
    <source>
        <dbReference type="EMBL" id="MEE6188022.1"/>
    </source>
</evidence>
<dbReference type="PANTHER" id="PTHR33204:SF29">
    <property type="entry name" value="TRANSCRIPTIONAL REGULATOR"/>
    <property type="match status" value="1"/>
</dbReference>
<dbReference type="Gene3D" id="1.10.10.10">
    <property type="entry name" value="Winged helix-like DNA-binding domain superfamily/Winged helix DNA-binding domain"/>
    <property type="match status" value="1"/>
</dbReference>
<feature type="domain" description="HTH hxlR-type" evidence="4">
    <location>
        <begin position="8"/>
        <end position="107"/>
    </location>
</feature>
<comment type="caution">
    <text evidence="5">The sequence shown here is derived from an EMBL/GenBank/DDBJ whole genome shotgun (WGS) entry which is preliminary data.</text>
</comment>
<dbReference type="Proteomes" id="UP001357452">
    <property type="component" value="Unassembled WGS sequence"/>
</dbReference>
<dbReference type="InterPro" id="IPR002577">
    <property type="entry name" value="HTH_HxlR"/>
</dbReference>
<evidence type="ECO:0000256" key="2">
    <source>
        <dbReference type="ARBA" id="ARBA00023125"/>
    </source>
</evidence>
<dbReference type="SUPFAM" id="SSF46785">
    <property type="entry name" value="Winged helix' DNA-binding domain"/>
    <property type="match status" value="1"/>
</dbReference>
<dbReference type="Pfam" id="PF01638">
    <property type="entry name" value="HxlR"/>
    <property type="match status" value="1"/>
</dbReference>
<reference evidence="5 6" key="1">
    <citation type="submission" date="2024-01" db="EMBL/GenBank/DDBJ databases">
        <title>Niabella digestum sp. nov., isolated from waste digestion system.</title>
        <authorList>
            <person name="Zhang L."/>
        </authorList>
    </citation>
    <scope>NUCLEOTIDE SEQUENCE [LARGE SCALE GENOMIC DNA]</scope>
    <source>
        <strain evidence="5 6">A18</strain>
    </source>
</reference>